<accession>A0ABR2YNH0</accession>
<dbReference type="Proteomes" id="UP001491310">
    <property type="component" value="Unassembled WGS sequence"/>
</dbReference>
<sequence>MAFSILEKVTRTEWTLAFGCGNHVLGITMAAADHIAHGRVTAAAALVGERAMVGVAEGASMRADQVSCSRPFEGNGGGKAKTEGGFHLGGAEALGAALCQKGSTGVMENANMGGEWQGGRMGQD</sequence>
<organism evidence="1 2">
    <name type="scientific">Coccomyxa subellipsoidea</name>
    <dbReference type="NCBI Taxonomy" id="248742"/>
    <lineage>
        <taxon>Eukaryota</taxon>
        <taxon>Viridiplantae</taxon>
        <taxon>Chlorophyta</taxon>
        <taxon>core chlorophytes</taxon>
        <taxon>Trebouxiophyceae</taxon>
        <taxon>Trebouxiophyceae incertae sedis</taxon>
        <taxon>Coccomyxaceae</taxon>
        <taxon>Coccomyxa</taxon>
    </lineage>
</organism>
<dbReference type="EMBL" id="JALJOT010000008">
    <property type="protein sequence ID" value="KAK9908519.1"/>
    <property type="molecule type" value="Genomic_DNA"/>
</dbReference>
<keyword evidence="2" id="KW-1185">Reference proteome</keyword>
<comment type="caution">
    <text evidence="1">The sequence shown here is derived from an EMBL/GenBank/DDBJ whole genome shotgun (WGS) entry which is preliminary data.</text>
</comment>
<reference evidence="1 2" key="1">
    <citation type="journal article" date="2024" name="Nat. Commun.">
        <title>Phylogenomics reveals the evolutionary origins of lichenization in chlorophyte algae.</title>
        <authorList>
            <person name="Puginier C."/>
            <person name="Libourel C."/>
            <person name="Otte J."/>
            <person name="Skaloud P."/>
            <person name="Haon M."/>
            <person name="Grisel S."/>
            <person name="Petersen M."/>
            <person name="Berrin J.G."/>
            <person name="Delaux P.M."/>
            <person name="Dal Grande F."/>
            <person name="Keller J."/>
        </authorList>
    </citation>
    <scope>NUCLEOTIDE SEQUENCE [LARGE SCALE GENOMIC DNA]</scope>
    <source>
        <strain evidence="1 2">SAG 216-7</strain>
    </source>
</reference>
<name>A0ABR2YNH0_9CHLO</name>
<gene>
    <name evidence="1" type="ORF">WJX75_009074</name>
</gene>
<evidence type="ECO:0000313" key="1">
    <source>
        <dbReference type="EMBL" id="KAK9908519.1"/>
    </source>
</evidence>
<protein>
    <submittedName>
        <fullName evidence="1">Uncharacterized protein</fullName>
    </submittedName>
</protein>
<proteinExistence type="predicted"/>
<evidence type="ECO:0000313" key="2">
    <source>
        <dbReference type="Proteomes" id="UP001491310"/>
    </source>
</evidence>